<comment type="caution">
    <text evidence="7">The sequence shown here is derived from an EMBL/GenBank/DDBJ whole genome shotgun (WGS) entry which is preliminary data.</text>
</comment>
<dbReference type="AlphaFoldDB" id="A0A4R2Q1U1"/>
<keyword evidence="8" id="KW-1185">Reference proteome</keyword>
<dbReference type="OrthoDB" id="7999547at2"/>
<gene>
    <name evidence="7" type="ORF">EV662_103277</name>
</gene>
<dbReference type="GO" id="GO:0016020">
    <property type="term" value="C:membrane"/>
    <property type="evidence" value="ECO:0007669"/>
    <property type="project" value="UniProtKB-SubCell"/>
</dbReference>
<dbReference type="GO" id="GO:0000271">
    <property type="term" value="P:polysaccharide biosynthetic process"/>
    <property type="evidence" value="ECO:0007669"/>
    <property type="project" value="InterPro"/>
</dbReference>
<feature type="transmembrane region" description="Helical" evidence="5">
    <location>
        <begin position="103"/>
        <end position="122"/>
    </location>
</feature>
<evidence type="ECO:0000259" key="6">
    <source>
        <dbReference type="Pfam" id="PF04138"/>
    </source>
</evidence>
<evidence type="ECO:0000256" key="3">
    <source>
        <dbReference type="ARBA" id="ARBA00022989"/>
    </source>
</evidence>
<evidence type="ECO:0000256" key="1">
    <source>
        <dbReference type="ARBA" id="ARBA00004141"/>
    </source>
</evidence>
<dbReference type="InterPro" id="IPR007267">
    <property type="entry name" value="GtrA_DPMS_TM"/>
</dbReference>
<dbReference type="RefSeq" id="WP_132461500.1">
    <property type="nucleotide sequence ID" value="NZ_SLXP01000003.1"/>
</dbReference>
<evidence type="ECO:0000256" key="2">
    <source>
        <dbReference type="ARBA" id="ARBA00022692"/>
    </source>
</evidence>
<dbReference type="Proteomes" id="UP000294835">
    <property type="component" value="Unassembled WGS sequence"/>
</dbReference>
<evidence type="ECO:0000256" key="5">
    <source>
        <dbReference type="SAM" id="Phobius"/>
    </source>
</evidence>
<accession>A0A4R2Q1U1</accession>
<keyword evidence="4 5" id="KW-0472">Membrane</keyword>
<reference evidence="7 8" key="1">
    <citation type="submission" date="2019-03" db="EMBL/GenBank/DDBJ databases">
        <title>Genomic Encyclopedia of Type Strains, Phase IV (KMG-IV): sequencing the most valuable type-strain genomes for metagenomic binning, comparative biology and taxonomic classification.</title>
        <authorList>
            <person name="Goeker M."/>
        </authorList>
    </citation>
    <scope>NUCLEOTIDE SEQUENCE [LARGE SCALE GENOMIC DNA]</scope>
    <source>
        <strain evidence="7 8">DSM 18063</strain>
    </source>
</reference>
<feature type="domain" description="GtrA/DPMS transmembrane" evidence="6">
    <location>
        <begin position="16"/>
        <end position="123"/>
    </location>
</feature>
<comment type="subcellular location">
    <subcellularLocation>
        <location evidence="1">Membrane</location>
        <topology evidence="1">Multi-pass membrane protein</topology>
    </subcellularLocation>
</comment>
<proteinExistence type="predicted"/>
<dbReference type="Pfam" id="PF04138">
    <property type="entry name" value="GtrA_DPMS_TM"/>
    <property type="match status" value="1"/>
</dbReference>
<evidence type="ECO:0000256" key="4">
    <source>
        <dbReference type="ARBA" id="ARBA00023136"/>
    </source>
</evidence>
<organism evidence="7 8">
    <name type="scientific">Rhodovulum marinum</name>
    <dbReference type="NCBI Taxonomy" id="320662"/>
    <lineage>
        <taxon>Bacteria</taxon>
        <taxon>Pseudomonadati</taxon>
        <taxon>Pseudomonadota</taxon>
        <taxon>Alphaproteobacteria</taxon>
        <taxon>Rhodobacterales</taxon>
        <taxon>Paracoccaceae</taxon>
        <taxon>Rhodovulum</taxon>
    </lineage>
</organism>
<dbReference type="EMBL" id="SLXP01000003">
    <property type="protein sequence ID" value="TCP42369.1"/>
    <property type="molecule type" value="Genomic_DNA"/>
</dbReference>
<protein>
    <submittedName>
        <fullName evidence="7">GtrA-like protein</fullName>
    </submittedName>
</protein>
<feature type="transmembrane region" description="Helical" evidence="5">
    <location>
        <begin position="23"/>
        <end position="56"/>
    </location>
</feature>
<name>A0A4R2Q1U1_9RHOB</name>
<sequence>MNERGVIGQVVRIAEMGVVNSALYFLLATLFSAVFGFAALAASVLAYVIAAAVAYFGHKFLTFGQPAHAVDEMSRFVVATGTGVSLAALLPIVLAGFAPMVSFVTVLVLVPIFSFLMMKFFVFHT</sequence>
<keyword evidence="2 5" id="KW-0812">Transmembrane</keyword>
<keyword evidence="3 5" id="KW-1133">Transmembrane helix</keyword>
<evidence type="ECO:0000313" key="8">
    <source>
        <dbReference type="Proteomes" id="UP000294835"/>
    </source>
</evidence>
<feature type="transmembrane region" description="Helical" evidence="5">
    <location>
        <begin position="76"/>
        <end position="97"/>
    </location>
</feature>
<evidence type="ECO:0000313" key="7">
    <source>
        <dbReference type="EMBL" id="TCP42369.1"/>
    </source>
</evidence>